<dbReference type="GO" id="GO:0003861">
    <property type="term" value="F:3-isopropylmalate dehydratase activity"/>
    <property type="evidence" value="ECO:0007669"/>
    <property type="project" value="UniProtKB-UniRule"/>
</dbReference>
<protein>
    <recommendedName>
        <fullName evidence="3">3-isopropylmalate dehydratase small subunit</fullName>
        <ecNumber evidence="3">4.2.1.33</ecNumber>
    </recommendedName>
    <alternativeName>
        <fullName evidence="3">Alpha-IPM isomerase</fullName>
        <shortName evidence="3">IPMI</shortName>
    </alternativeName>
    <alternativeName>
        <fullName evidence="3">Isopropylmalate isomerase</fullName>
    </alternativeName>
</protein>
<dbReference type="InterPro" id="IPR000573">
    <property type="entry name" value="AconitaseA/IPMdHydase_ssu_swvl"/>
</dbReference>
<comment type="subunit">
    <text evidence="3">Heterodimer of LeuC and LeuD.</text>
</comment>
<sequence length="165" mass="17811">MRVWKFGDDIDTDAIIPGRFLTIYDEKELAEHVFEGTRDELRATVAEGDILVAGNNFGCGSSREHAPLALRGAGIRVVIAKSFARIFYRNAVNTGLLPLVCPEAEAIEDGSAIAVNTAEGYIEVDGRRLAIEPVPPFLQRIVDAGGLVEYAKGMDEVETCTGSQA</sequence>
<dbReference type="OrthoDB" id="6505at2157"/>
<dbReference type="GO" id="GO:0009098">
    <property type="term" value="P:L-leucine biosynthetic process"/>
    <property type="evidence" value="ECO:0007669"/>
    <property type="project" value="UniProtKB-UniRule"/>
</dbReference>
<comment type="catalytic activity">
    <reaction evidence="3">
        <text>(2R,3S)-3-isopropylmalate = (2S)-2-isopropylmalate</text>
        <dbReference type="Rhea" id="RHEA:32287"/>
        <dbReference type="ChEBI" id="CHEBI:1178"/>
        <dbReference type="ChEBI" id="CHEBI:35121"/>
        <dbReference type="EC" id="4.2.1.33"/>
    </reaction>
</comment>
<dbReference type="RefSeq" id="WP_128693069.1">
    <property type="nucleotide sequence ID" value="NZ_LHQS01000001.1"/>
</dbReference>
<evidence type="ECO:0000256" key="2">
    <source>
        <dbReference type="ARBA" id="ARBA00023239"/>
    </source>
</evidence>
<dbReference type="InterPro" id="IPR015928">
    <property type="entry name" value="Aconitase/3IPM_dehydase_swvl"/>
</dbReference>
<keyword evidence="2 3" id="KW-0456">Lyase</keyword>
<evidence type="ECO:0000313" key="5">
    <source>
        <dbReference type="EMBL" id="RXE57281.1"/>
    </source>
</evidence>
<comment type="function">
    <text evidence="3">Catalyzes the isomerization between 2-isopropylmalate and 3-isopropylmalate, via the formation of 2-isopropylmaleate.</text>
</comment>
<evidence type="ECO:0000256" key="3">
    <source>
        <dbReference type="HAMAP-Rule" id="MF_01032"/>
    </source>
</evidence>
<dbReference type="InterPro" id="IPR011827">
    <property type="entry name" value="LeuD_type2/HacB/DmdB"/>
</dbReference>
<reference evidence="5 6" key="1">
    <citation type="journal article" date="2015" name="Int. J. Syst. Evol. Microbiol.">
        <title>Methanoculleus taiwanensis sp. nov., a methanogen isolated from deep marine sediment at the deformation front area near Taiwan.</title>
        <authorList>
            <person name="Weng C.Y."/>
            <person name="Chen S.C."/>
            <person name="Lai M.C."/>
            <person name="Wu S.Y."/>
            <person name="Lin S."/>
            <person name="Yang T.F."/>
            <person name="Chen P.C."/>
        </authorList>
    </citation>
    <scope>NUCLEOTIDE SEQUENCE [LARGE SCALE GENOMIC DNA]</scope>
    <source>
        <strain evidence="5 6">CYW4</strain>
    </source>
</reference>
<evidence type="ECO:0000256" key="1">
    <source>
        <dbReference type="ARBA" id="ARBA00009869"/>
    </source>
</evidence>
<dbReference type="PANTHER" id="PTHR43345">
    <property type="entry name" value="3-ISOPROPYLMALATE DEHYDRATASE SMALL SUBUNIT 2-RELATED-RELATED"/>
    <property type="match status" value="1"/>
</dbReference>
<accession>A0A498H2I2</accession>
<dbReference type="EMBL" id="LHQS01000001">
    <property type="protein sequence ID" value="RXE57281.1"/>
    <property type="molecule type" value="Genomic_DNA"/>
</dbReference>
<dbReference type="Proteomes" id="UP000290932">
    <property type="component" value="Unassembled WGS sequence"/>
</dbReference>
<keyword evidence="6" id="KW-1185">Reference proteome</keyword>
<dbReference type="UniPathway" id="UPA00048">
    <property type="reaction ID" value="UER00071"/>
</dbReference>
<feature type="domain" description="Aconitase A/isopropylmalate dehydratase small subunit swivel" evidence="4">
    <location>
        <begin position="46"/>
        <end position="103"/>
    </location>
</feature>
<keyword evidence="3" id="KW-0100">Branched-chain amino acid biosynthesis</keyword>
<keyword evidence="3" id="KW-0432">Leucine biosynthesis</keyword>
<dbReference type="Gene3D" id="3.20.19.10">
    <property type="entry name" value="Aconitase, domain 4"/>
    <property type="match status" value="1"/>
</dbReference>
<dbReference type="InterPro" id="IPR033940">
    <property type="entry name" value="IPMI_Swivel"/>
</dbReference>
<name>A0A498H2I2_9EURY</name>
<comment type="pathway">
    <text evidence="3">Amino-acid biosynthesis; L-leucine biosynthesis; L-leucine from 3-methyl-2-oxobutanoate: step 2/4.</text>
</comment>
<keyword evidence="3" id="KW-0028">Amino-acid biosynthesis</keyword>
<comment type="caution">
    <text evidence="3">Lacks conserved residue(s) required for the propagation of feature annotation.</text>
</comment>
<evidence type="ECO:0000259" key="4">
    <source>
        <dbReference type="Pfam" id="PF00694"/>
    </source>
</evidence>
<organism evidence="5 6">
    <name type="scientific">Methanoculleus taiwanensis</name>
    <dbReference type="NCBI Taxonomy" id="1550565"/>
    <lineage>
        <taxon>Archaea</taxon>
        <taxon>Methanobacteriati</taxon>
        <taxon>Methanobacteriota</taxon>
        <taxon>Stenosarchaea group</taxon>
        <taxon>Methanomicrobia</taxon>
        <taxon>Methanomicrobiales</taxon>
        <taxon>Methanomicrobiaceae</taxon>
        <taxon>Methanoculleus</taxon>
    </lineage>
</organism>
<gene>
    <name evidence="3" type="primary">leuD</name>
    <name evidence="5" type="ORF">ABH15_04040</name>
</gene>
<dbReference type="AlphaFoldDB" id="A0A498H2I2"/>
<dbReference type="NCBIfam" id="TIGR02087">
    <property type="entry name" value="LEUD_arch"/>
    <property type="match status" value="1"/>
</dbReference>
<comment type="similarity">
    <text evidence="1 3">Belongs to the LeuD family. LeuD type 2 subfamily.</text>
</comment>
<evidence type="ECO:0000313" key="6">
    <source>
        <dbReference type="Proteomes" id="UP000290932"/>
    </source>
</evidence>
<proteinExistence type="inferred from homology"/>
<dbReference type="InterPro" id="IPR050075">
    <property type="entry name" value="LeuD"/>
</dbReference>
<dbReference type="Pfam" id="PF00694">
    <property type="entry name" value="Aconitase_C"/>
    <property type="match status" value="1"/>
</dbReference>
<dbReference type="EC" id="4.2.1.33" evidence="3"/>
<dbReference type="SUPFAM" id="SSF52016">
    <property type="entry name" value="LeuD/IlvD-like"/>
    <property type="match status" value="1"/>
</dbReference>
<comment type="caution">
    <text evidence="5">The sequence shown here is derived from an EMBL/GenBank/DDBJ whole genome shotgun (WGS) entry which is preliminary data.</text>
</comment>
<dbReference type="HAMAP" id="MF_01032">
    <property type="entry name" value="LeuD_type2"/>
    <property type="match status" value="1"/>
</dbReference>
<dbReference type="CDD" id="cd01577">
    <property type="entry name" value="IPMI_Swivel"/>
    <property type="match status" value="1"/>
</dbReference>
<dbReference type="PANTHER" id="PTHR43345:SF2">
    <property type="entry name" value="3-ISOPROPYLMALATE DEHYDRATASE SMALL SUBUNIT 1"/>
    <property type="match status" value="1"/>
</dbReference>